<keyword evidence="1 2" id="KW-0238">DNA-binding</keyword>
<dbReference type="PANTHER" id="PTHR47894">
    <property type="entry name" value="HTH-TYPE TRANSCRIPTIONAL REGULATOR GADX"/>
    <property type="match status" value="1"/>
</dbReference>
<dbReference type="EMBL" id="JACHIN010000020">
    <property type="protein sequence ID" value="MBB5084022.1"/>
    <property type="molecule type" value="Genomic_DNA"/>
</dbReference>
<name>A0A7W8AD77_9ACTN</name>
<evidence type="ECO:0000313" key="2">
    <source>
        <dbReference type="EMBL" id="MBB5084022.1"/>
    </source>
</evidence>
<organism evidence="2 3">
    <name type="scientific">Nonomuraea endophytica</name>
    <dbReference type="NCBI Taxonomy" id="714136"/>
    <lineage>
        <taxon>Bacteria</taxon>
        <taxon>Bacillati</taxon>
        <taxon>Actinomycetota</taxon>
        <taxon>Actinomycetes</taxon>
        <taxon>Streptosporangiales</taxon>
        <taxon>Streptosporangiaceae</taxon>
        <taxon>Nonomuraea</taxon>
    </lineage>
</organism>
<dbReference type="AlphaFoldDB" id="A0A7W8AD77"/>
<dbReference type="GO" id="GO:0000976">
    <property type="term" value="F:transcription cis-regulatory region binding"/>
    <property type="evidence" value="ECO:0007669"/>
    <property type="project" value="TreeGrafter"/>
</dbReference>
<dbReference type="GO" id="GO:0003700">
    <property type="term" value="F:DNA-binding transcription factor activity"/>
    <property type="evidence" value="ECO:0007669"/>
    <property type="project" value="TreeGrafter"/>
</dbReference>
<protein>
    <submittedName>
        <fullName evidence="2">AraC-like DNA-binding protein</fullName>
    </submittedName>
</protein>
<reference evidence="2 3" key="1">
    <citation type="submission" date="2020-08" db="EMBL/GenBank/DDBJ databases">
        <title>Genomic Encyclopedia of Type Strains, Phase IV (KMG-IV): sequencing the most valuable type-strain genomes for metagenomic binning, comparative biology and taxonomic classification.</title>
        <authorList>
            <person name="Goeker M."/>
        </authorList>
    </citation>
    <scope>NUCLEOTIDE SEQUENCE [LARGE SCALE GENOMIC DNA]</scope>
    <source>
        <strain evidence="2 3">DSM 45385</strain>
    </source>
</reference>
<keyword evidence="3" id="KW-1185">Reference proteome</keyword>
<gene>
    <name evidence="2" type="ORF">HNR40_009530</name>
</gene>
<evidence type="ECO:0000313" key="3">
    <source>
        <dbReference type="Proteomes" id="UP000568380"/>
    </source>
</evidence>
<dbReference type="RefSeq" id="WP_184973609.1">
    <property type="nucleotide sequence ID" value="NZ_JACHIN010000020.1"/>
</dbReference>
<accession>A0A7W8AD77</accession>
<dbReference type="GO" id="GO:0005829">
    <property type="term" value="C:cytosol"/>
    <property type="evidence" value="ECO:0007669"/>
    <property type="project" value="TreeGrafter"/>
</dbReference>
<evidence type="ECO:0000256" key="1">
    <source>
        <dbReference type="ARBA" id="ARBA00023125"/>
    </source>
</evidence>
<dbReference type="Proteomes" id="UP000568380">
    <property type="component" value="Unassembled WGS sequence"/>
</dbReference>
<sequence>MPELRQRLSELQASATTADRVRAALHECLPAGESSINAVAGQLMLSPRTLQRQLQAENTSYQAVLSDTRENLAAAT</sequence>
<comment type="caution">
    <text evidence="2">The sequence shown here is derived from an EMBL/GenBank/DDBJ whole genome shotgun (WGS) entry which is preliminary data.</text>
</comment>
<dbReference type="PANTHER" id="PTHR47894:SF1">
    <property type="entry name" value="HTH-TYPE TRANSCRIPTIONAL REGULATOR VQSM"/>
    <property type="match status" value="1"/>
</dbReference>
<proteinExistence type="predicted"/>